<dbReference type="EMBL" id="VBOU01000054">
    <property type="protein sequence ID" value="TMQ54790.1"/>
    <property type="molecule type" value="Genomic_DNA"/>
</dbReference>
<protein>
    <submittedName>
        <fullName evidence="1">2,3-diaminopropionate biosynthesis protein SbnB</fullName>
    </submittedName>
</protein>
<dbReference type="Gene3D" id="3.40.50.720">
    <property type="entry name" value="NAD(P)-binding Rossmann-like Domain"/>
    <property type="match status" value="1"/>
</dbReference>
<dbReference type="InterPro" id="IPR003462">
    <property type="entry name" value="ODC_Mu_crystall"/>
</dbReference>
<dbReference type="SUPFAM" id="SSF51735">
    <property type="entry name" value="NAD(P)-binding Rossmann-fold domains"/>
    <property type="match status" value="1"/>
</dbReference>
<dbReference type="GO" id="GO:0019290">
    <property type="term" value="P:siderophore biosynthetic process"/>
    <property type="evidence" value="ECO:0007669"/>
    <property type="project" value="InterPro"/>
</dbReference>
<name>A0A538STT2_UNCEI</name>
<dbReference type="InterPro" id="IPR036291">
    <property type="entry name" value="NAD(P)-bd_dom_sf"/>
</dbReference>
<dbReference type="NCBIfam" id="TIGR03944">
    <property type="entry name" value="dehyd_SbnB_fam"/>
    <property type="match status" value="1"/>
</dbReference>
<evidence type="ECO:0000313" key="2">
    <source>
        <dbReference type="Proteomes" id="UP000319829"/>
    </source>
</evidence>
<dbReference type="Gene3D" id="3.30.1780.10">
    <property type="entry name" value="ornithine cyclodeaminase, domain 1"/>
    <property type="match status" value="1"/>
</dbReference>
<organism evidence="1 2">
    <name type="scientific">Eiseniibacteriota bacterium</name>
    <dbReference type="NCBI Taxonomy" id="2212470"/>
    <lineage>
        <taxon>Bacteria</taxon>
        <taxon>Candidatus Eiseniibacteriota</taxon>
    </lineage>
</organism>
<dbReference type="PANTHER" id="PTHR13812:SF19">
    <property type="entry name" value="KETIMINE REDUCTASE MU-CRYSTALLIN"/>
    <property type="match status" value="1"/>
</dbReference>
<dbReference type="GO" id="GO:0005737">
    <property type="term" value="C:cytoplasm"/>
    <property type="evidence" value="ECO:0007669"/>
    <property type="project" value="TreeGrafter"/>
</dbReference>
<sequence>MNFALSIINGKTVSDIIAAHRDECVEIVRGAYLAHASGHSVNPDSHFLRFPDKPDCRIIALPAYLGNGFDVAGLKWIASYPGNVQRGFPRASAVLVLNRYDTGYPFAILESSIISAARTAASAALAAFWLGGRERRARSLGVVGTGFIARYLYDFLIDTGWAIEEVRLYDRLPRESEKFRDTVCRLEEHRAVTLVPDTAQLVPACDLIVFTTVASTPHVVDPALFVHNPLVLHISLRDLAPEILLRSQNVVDDVEHVMKANTSLHLAEQQVGNRSFVTGTLSDIMLGRRSVDRSRPIIFSPFGMGMLDLAVGKWVYDQAVAGGRDLRLSDFFYELAR</sequence>
<dbReference type="Proteomes" id="UP000319829">
    <property type="component" value="Unassembled WGS sequence"/>
</dbReference>
<dbReference type="InterPro" id="IPR023866">
    <property type="entry name" value="SbnB"/>
</dbReference>
<dbReference type="Pfam" id="PF02423">
    <property type="entry name" value="OCD_Mu_crystall"/>
    <property type="match status" value="1"/>
</dbReference>
<dbReference type="InterPro" id="IPR023401">
    <property type="entry name" value="ODC_N"/>
</dbReference>
<dbReference type="PANTHER" id="PTHR13812">
    <property type="entry name" value="KETIMINE REDUCTASE MU-CRYSTALLIN"/>
    <property type="match status" value="1"/>
</dbReference>
<dbReference type="PIRSF" id="PIRSF001439">
    <property type="entry name" value="CryM"/>
    <property type="match status" value="1"/>
</dbReference>
<evidence type="ECO:0000313" key="1">
    <source>
        <dbReference type="EMBL" id="TMQ54790.1"/>
    </source>
</evidence>
<gene>
    <name evidence="1" type="primary">sbnB</name>
    <name evidence="1" type="ORF">E6K74_05015</name>
</gene>
<comment type="caution">
    <text evidence="1">The sequence shown here is derived from an EMBL/GenBank/DDBJ whole genome shotgun (WGS) entry which is preliminary data.</text>
</comment>
<accession>A0A538STT2</accession>
<dbReference type="GO" id="GO:0016639">
    <property type="term" value="F:oxidoreductase activity, acting on the CH-NH2 group of donors, NAD or NADP as acceptor"/>
    <property type="evidence" value="ECO:0007669"/>
    <property type="project" value="InterPro"/>
</dbReference>
<reference evidence="1 2" key="1">
    <citation type="journal article" date="2019" name="Nat. Microbiol.">
        <title>Mediterranean grassland soil C-N compound turnover is dependent on rainfall and depth, and is mediated by genomically divergent microorganisms.</title>
        <authorList>
            <person name="Diamond S."/>
            <person name="Andeer P.F."/>
            <person name="Li Z."/>
            <person name="Crits-Christoph A."/>
            <person name="Burstein D."/>
            <person name="Anantharaman K."/>
            <person name="Lane K.R."/>
            <person name="Thomas B.C."/>
            <person name="Pan C."/>
            <person name="Northen T.R."/>
            <person name="Banfield J.F."/>
        </authorList>
    </citation>
    <scope>NUCLEOTIDE SEQUENCE [LARGE SCALE GENOMIC DNA]</scope>
    <source>
        <strain evidence="1">WS_4</strain>
    </source>
</reference>
<proteinExistence type="predicted"/>
<dbReference type="AlphaFoldDB" id="A0A538STT2"/>